<dbReference type="PRINTS" id="PR00081">
    <property type="entry name" value="GDHRDH"/>
</dbReference>
<evidence type="ECO:0000313" key="3">
    <source>
        <dbReference type="Proteomes" id="UP000254808"/>
    </source>
</evidence>
<keyword evidence="3" id="KW-1185">Reference proteome</keyword>
<dbReference type="AlphaFoldDB" id="A0A345UKW9"/>
<dbReference type="EMBL" id="CP027806">
    <property type="protein sequence ID" value="AXJ01121.1"/>
    <property type="molecule type" value="Genomic_DNA"/>
</dbReference>
<dbReference type="CDD" id="cd05233">
    <property type="entry name" value="SDR_c"/>
    <property type="match status" value="1"/>
</dbReference>
<comment type="similarity">
    <text evidence="1">Belongs to the short-chain dehydrogenases/reductases (SDR) family.</text>
</comment>
<protein>
    <submittedName>
        <fullName evidence="2">NAD(P)-dependent dehydrogenase, short-chain alcohol dehydrogenase family</fullName>
    </submittedName>
</protein>
<evidence type="ECO:0000256" key="1">
    <source>
        <dbReference type="ARBA" id="ARBA00006484"/>
    </source>
</evidence>
<dbReference type="KEGG" id="cprv:CYPRO_1871"/>
<dbReference type="PANTHER" id="PTHR42879">
    <property type="entry name" value="3-OXOACYL-(ACYL-CARRIER-PROTEIN) REDUCTASE"/>
    <property type="match status" value="1"/>
</dbReference>
<gene>
    <name evidence="2" type="ORF">CYPRO_1871</name>
</gene>
<dbReference type="SUPFAM" id="SSF51735">
    <property type="entry name" value="NAD(P)-binding Rossmann-fold domains"/>
    <property type="match status" value="1"/>
</dbReference>
<name>A0A345UKW9_9BACT</name>
<dbReference type="InterPro" id="IPR002347">
    <property type="entry name" value="SDR_fam"/>
</dbReference>
<dbReference type="OrthoDB" id="9803333at2"/>
<sequence>MSNSQKTVLITGGSSGIGAETVRLFYEDGFRVIFTYRSGKKAALSLMQKLCGNAEGDERLTAYAWDAAQRESLEALCDSLDGKIPDILINNAAVGSATVKKLSDDPYEQDYYMMVVNAVSPLWMIRKFLPEMKIKGGKIVNISSVGGGITQFPNFTTADGMSKAAVAFMTRQLAAELSHHPVDVFAVCPGAVETPMFGASTLDHLDEQKREKLIRQLPAERLIQSEEVARLIRYLCRPEAEIMRGAVIDASLGLGSNPGLLSNFS</sequence>
<dbReference type="Pfam" id="PF13561">
    <property type="entry name" value="adh_short_C2"/>
    <property type="match status" value="1"/>
</dbReference>
<dbReference type="PRINTS" id="PR00080">
    <property type="entry name" value="SDRFAMILY"/>
</dbReference>
<dbReference type="Gene3D" id="3.40.50.720">
    <property type="entry name" value="NAD(P)-binding Rossmann-like Domain"/>
    <property type="match status" value="1"/>
</dbReference>
<proteinExistence type="inferred from homology"/>
<organism evidence="2 3">
    <name type="scientific">Cyclonatronum proteinivorum</name>
    <dbReference type="NCBI Taxonomy" id="1457365"/>
    <lineage>
        <taxon>Bacteria</taxon>
        <taxon>Pseudomonadati</taxon>
        <taxon>Balneolota</taxon>
        <taxon>Balneolia</taxon>
        <taxon>Balneolales</taxon>
        <taxon>Cyclonatronaceae</taxon>
        <taxon>Cyclonatronum</taxon>
    </lineage>
</organism>
<dbReference type="PANTHER" id="PTHR42879:SF2">
    <property type="entry name" value="3-OXOACYL-[ACYL-CARRIER-PROTEIN] REDUCTASE FABG"/>
    <property type="match status" value="1"/>
</dbReference>
<dbReference type="InterPro" id="IPR036291">
    <property type="entry name" value="NAD(P)-bd_dom_sf"/>
</dbReference>
<dbReference type="InterPro" id="IPR050259">
    <property type="entry name" value="SDR"/>
</dbReference>
<reference evidence="2 3" key="1">
    <citation type="submission" date="2018-03" db="EMBL/GenBank/DDBJ databases">
        <title>Phenotypic and genomic properties of Cyclonatronum proteinivorum gen. nov., sp. nov., a haloalkaliphilic bacteroidete from soda lakes possessing Na+-translocating rhodopsin.</title>
        <authorList>
            <person name="Toshchakov S.V."/>
            <person name="Korzhenkov A."/>
            <person name="Samarov N.I."/>
            <person name="Kublanov I.V."/>
            <person name="Muntyan M.S."/>
            <person name="Sorokin D.Y."/>
        </authorList>
    </citation>
    <scope>NUCLEOTIDE SEQUENCE [LARGE SCALE GENOMIC DNA]</scope>
    <source>
        <strain evidence="2 3">Omega</strain>
    </source>
</reference>
<dbReference type="Proteomes" id="UP000254808">
    <property type="component" value="Chromosome"/>
</dbReference>
<accession>A0A345UKW9</accession>
<evidence type="ECO:0000313" key="2">
    <source>
        <dbReference type="EMBL" id="AXJ01121.1"/>
    </source>
</evidence>
<dbReference type="RefSeq" id="WP_114984348.1">
    <property type="nucleotide sequence ID" value="NZ_CP027806.1"/>
</dbReference>